<feature type="region of interest" description="Disordered" evidence="1">
    <location>
        <begin position="22"/>
        <end position="43"/>
    </location>
</feature>
<evidence type="ECO:0000313" key="2">
    <source>
        <dbReference type="EMBL" id="WOO83099.1"/>
    </source>
</evidence>
<accession>A0AAF1BNF7</accession>
<name>A0AAF1BNF7_9TREE</name>
<keyword evidence="3" id="KW-1185">Reference proteome</keyword>
<sequence>MSQTSEAMDGGAENLHKLSITDARAVDQSATDPDSDDDAPKLKFHPDFLEPSTATIFQSSDGVCFRFDISRLAEVSTFFADLNDVGGLVHGHAANDTVIPLPSASAETLHLTFRLLHHHFKTGYKTAIDFPNHKILDEFIDVVKAYDLEVAADQFIWTFKPSEDPLTSEALLVVSAAGNLCQHFKRVCRLLIATTSLTPWAERHLNHYPDAMAALVNGRGYWLSLRSSFRNAVNEVIDRMHDEHAHIARRNLNLILQRLSEWVLGETEIYSLYWGSGSRIIRERLHALRVAIYE</sequence>
<evidence type="ECO:0000256" key="1">
    <source>
        <dbReference type="SAM" id="MobiDB-lite"/>
    </source>
</evidence>
<dbReference type="AlphaFoldDB" id="A0AAF1BNF7"/>
<evidence type="ECO:0000313" key="3">
    <source>
        <dbReference type="Proteomes" id="UP000827549"/>
    </source>
</evidence>
<dbReference type="EMBL" id="CP086717">
    <property type="protein sequence ID" value="WOO83099.1"/>
    <property type="molecule type" value="Genomic_DNA"/>
</dbReference>
<gene>
    <name evidence="2" type="ORF">LOC62_04G006580</name>
</gene>
<proteinExistence type="predicted"/>
<dbReference type="RefSeq" id="XP_062629131.1">
    <property type="nucleotide sequence ID" value="XM_062773147.1"/>
</dbReference>
<organism evidence="2 3">
    <name type="scientific">Vanrija pseudolonga</name>
    <dbReference type="NCBI Taxonomy" id="143232"/>
    <lineage>
        <taxon>Eukaryota</taxon>
        <taxon>Fungi</taxon>
        <taxon>Dikarya</taxon>
        <taxon>Basidiomycota</taxon>
        <taxon>Agaricomycotina</taxon>
        <taxon>Tremellomycetes</taxon>
        <taxon>Trichosporonales</taxon>
        <taxon>Trichosporonaceae</taxon>
        <taxon>Vanrija</taxon>
    </lineage>
</organism>
<dbReference type="Proteomes" id="UP000827549">
    <property type="component" value="Chromosome 4"/>
</dbReference>
<reference evidence="2" key="1">
    <citation type="submission" date="2023-10" db="EMBL/GenBank/DDBJ databases">
        <authorList>
            <person name="Noh H."/>
        </authorList>
    </citation>
    <scope>NUCLEOTIDE SEQUENCE</scope>
    <source>
        <strain evidence="2">DUCC4014</strain>
    </source>
</reference>
<dbReference type="GeneID" id="87809802"/>
<evidence type="ECO:0008006" key="4">
    <source>
        <dbReference type="Google" id="ProtNLM"/>
    </source>
</evidence>
<protein>
    <recommendedName>
        <fullName evidence="4">BTB domain-containing protein</fullName>
    </recommendedName>
</protein>